<feature type="transmembrane region" description="Helical" evidence="8">
    <location>
        <begin position="232"/>
        <end position="249"/>
    </location>
</feature>
<evidence type="ECO:0000256" key="7">
    <source>
        <dbReference type="ARBA" id="ARBA00023180"/>
    </source>
</evidence>
<evidence type="ECO:0000256" key="4">
    <source>
        <dbReference type="ARBA" id="ARBA00022989"/>
    </source>
</evidence>
<keyword evidence="7" id="KW-0325">Glycoprotein</keyword>
<keyword evidence="3 8" id="KW-0812">Transmembrane</keyword>
<name>A0A6L2Q742_COPFO</name>
<dbReference type="InParanoid" id="A0A6L2Q742"/>
<keyword evidence="10" id="KW-1185">Reference proteome</keyword>
<dbReference type="Proteomes" id="UP000502823">
    <property type="component" value="Unassembled WGS sequence"/>
</dbReference>
<evidence type="ECO:0008006" key="11">
    <source>
        <dbReference type="Google" id="ProtNLM"/>
    </source>
</evidence>
<reference evidence="10" key="1">
    <citation type="submission" date="2020-01" db="EMBL/GenBank/DDBJ databases">
        <title>Draft genome sequence of the Termite Coptotermes fromosanus.</title>
        <authorList>
            <person name="Itakura S."/>
            <person name="Yosikawa Y."/>
            <person name="Umezawa K."/>
        </authorList>
    </citation>
    <scope>NUCLEOTIDE SEQUENCE [LARGE SCALE GENOMIC DNA]</scope>
</reference>
<sequence>MRTDEEILLHDKTRDTENSVTFHVYTWFPYRSGHCASVKEVSLLDQWIATDSGGFLKQVPLFPNKIPTNLQACPIRVSASDEQPFVFLNKVQHNNTFKYSGLEIEFLLITSQVMNATVVYLPPPTGTAVLKRMSSLASLNFASCDLVVGTLPMDLNIMKYAEPTTPHLQTALRWLIPCPTTVPRVERILGIFKLPVWFSLILVLILMSAILWCSSNCQFSFLELDSPIYKTLSGSLCNVWAVFVAVPLARLPSTTRLRVLFLLFIWYCFAINIVFQAFFITFLVEPGYRKRIESFDDLVHSGLMYGYYEDSEIALNISRYYERMQIKSPRFYCSHHDECLERLVRHGDIMMVSFALTAEYNAFKIIPDYKKKEHVCFLDEDIHKTFLVMYMQTGHPLMQRVNTNIRRVFEAGLVDNYWSMMKWGVRLKNMANSTHDGRLTDERSPMSRSCCHEHQLSTTWLAHVRVGVKPLAAEQRTHRKRQFGSNVATARNVADTLAATGEGQRVRANSCIPAMNNLTGCHCALHQWIDINFDLSNRREGKFMHLLALYGALNDVYVGVMNQYATQEKGVAEMFKNDQYLNHLIRTNYMPQRLLRSW</sequence>
<organism evidence="9 10">
    <name type="scientific">Coptotermes formosanus</name>
    <name type="common">Formosan subterranean termite</name>
    <dbReference type="NCBI Taxonomy" id="36987"/>
    <lineage>
        <taxon>Eukaryota</taxon>
        <taxon>Metazoa</taxon>
        <taxon>Ecdysozoa</taxon>
        <taxon>Arthropoda</taxon>
        <taxon>Hexapoda</taxon>
        <taxon>Insecta</taxon>
        <taxon>Pterygota</taxon>
        <taxon>Neoptera</taxon>
        <taxon>Polyneoptera</taxon>
        <taxon>Dictyoptera</taxon>
        <taxon>Blattodea</taxon>
        <taxon>Blattoidea</taxon>
        <taxon>Termitoidae</taxon>
        <taxon>Rhinotermitidae</taxon>
        <taxon>Coptotermes</taxon>
    </lineage>
</organism>
<dbReference type="SUPFAM" id="SSF53850">
    <property type="entry name" value="Periplasmic binding protein-like II"/>
    <property type="match status" value="1"/>
</dbReference>
<evidence type="ECO:0000256" key="2">
    <source>
        <dbReference type="ARBA" id="ARBA00022475"/>
    </source>
</evidence>
<dbReference type="EMBL" id="BLKM01001059">
    <property type="protein sequence ID" value="GFG39760.1"/>
    <property type="molecule type" value="Genomic_DNA"/>
</dbReference>
<keyword evidence="4 8" id="KW-1133">Transmembrane helix</keyword>
<dbReference type="InterPro" id="IPR052192">
    <property type="entry name" value="Insect_Ionotropic_Sensory_Rcpt"/>
</dbReference>
<evidence type="ECO:0000313" key="10">
    <source>
        <dbReference type="Proteomes" id="UP000502823"/>
    </source>
</evidence>
<dbReference type="OrthoDB" id="6506757at2759"/>
<evidence type="ECO:0000256" key="3">
    <source>
        <dbReference type="ARBA" id="ARBA00022692"/>
    </source>
</evidence>
<evidence type="ECO:0000313" key="9">
    <source>
        <dbReference type="EMBL" id="GFG39760.1"/>
    </source>
</evidence>
<evidence type="ECO:0000256" key="6">
    <source>
        <dbReference type="ARBA" id="ARBA00023170"/>
    </source>
</evidence>
<evidence type="ECO:0000256" key="1">
    <source>
        <dbReference type="ARBA" id="ARBA00004651"/>
    </source>
</evidence>
<feature type="transmembrane region" description="Helical" evidence="8">
    <location>
        <begin position="194"/>
        <end position="212"/>
    </location>
</feature>
<protein>
    <recommendedName>
        <fullName evidence="11">Ionotropic glutamate receptor C-terminal domain-containing protein</fullName>
    </recommendedName>
</protein>
<dbReference type="GO" id="GO:0005886">
    <property type="term" value="C:plasma membrane"/>
    <property type="evidence" value="ECO:0007669"/>
    <property type="project" value="UniProtKB-SubCell"/>
</dbReference>
<evidence type="ECO:0000256" key="8">
    <source>
        <dbReference type="SAM" id="Phobius"/>
    </source>
</evidence>
<feature type="transmembrane region" description="Helical" evidence="8">
    <location>
        <begin position="261"/>
        <end position="284"/>
    </location>
</feature>
<dbReference type="PANTHER" id="PTHR42643">
    <property type="entry name" value="IONOTROPIC RECEPTOR 20A-RELATED"/>
    <property type="match status" value="1"/>
</dbReference>
<dbReference type="PANTHER" id="PTHR42643:SF30">
    <property type="entry name" value="IONOTROPIC RECEPTOR 40A-RELATED"/>
    <property type="match status" value="1"/>
</dbReference>
<dbReference type="AlphaFoldDB" id="A0A6L2Q742"/>
<gene>
    <name evidence="9" type="ORF">Cfor_08784</name>
</gene>
<proteinExistence type="predicted"/>
<comment type="caution">
    <text evidence="9">The sequence shown here is derived from an EMBL/GenBank/DDBJ whole genome shotgun (WGS) entry which is preliminary data.</text>
</comment>
<keyword evidence="2" id="KW-1003">Cell membrane</keyword>
<dbReference type="Gene3D" id="1.10.287.70">
    <property type="match status" value="1"/>
</dbReference>
<keyword evidence="6" id="KW-0675">Receptor</keyword>
<comment type="subcellular location">
    <subcellularLocation>
        <location evidence="1">Cell membrane</location>
        <topology evidence="1">Multi-pass membrane protein</topology>
    </subcellularLocation>
</comment>
<evidence type="ECO:0000256" key="5">
    <source>
        <dbReference type="ARBA" id="ARBA00023136"/>
    </source>
</evidence>
<accession>A0A6L2Q742</accession>
<keyword evidence="5 8" id="KW-0472">Membrane</keyword>